<dbReference type="EMBL" id="BAABME010004333">
    <property type="protein sequence ID" value="GAA0161992.1"/>
    <property type="molecule type" value="Genomic_DNA"/>
</dbReference>
<evidence type="ECO:0000256" key="3">
    <source>
        <dbReference type="ARBA" id="ARBA00023002"/>
    </source>
</evidence>
<reference evidence="6 7" key="1">
    <citation type="submission" date="2024-01" db="EMBL/GenBank/DDBJ databases">
        <title>The complete chloroplast genome sequence of Lithospermum erythrorhizon: insights into the phylogenetic relationship among Boraginaceae species and the maternal lineages of purple gromwells.</title>
        <authorList>
            <person name="Okada T."/>
            <person name="Watanabe K."/>
        </authorList>
    </citation>
    <scope>NUCLEOTIDE SEQUENCE [LARGE SCALE GENOMIC DNA]</scope>
</reference>
<keyword evidence="4" id="KW-0732">Signal</keyword>
<dbReference type="Gene3D" id="2.140.10.10">
    <property type="entry name" value="Quinoprotein alcohol dehydrogenase-like superfamily"/>
    <property type="match status" value="1"/>
</dbReference>
<feature type="signal peptide" evidence="4">
    <location>
        <begin position="1"/>
        <end position="31"/>
    </location>
</feature>
<keyword evidence="3" id="KW-0560">Oxidoreductase</keyword>
<feature type="chain" id="PRO_5043584865" description="Pyrrolo-quinoline quinone repeat domain-containing protein" evidence="4">
    <location>
        <begin position="32"/>
        <end position="459"/>
    </location>
</feature>
<comment type="similarity">
    <text evidence="2">Belongs to the bacterial PQQ dehydrogenase family.</text>
</comment>
<dbReference type="PANTHER" id="PTHR32303">
    <property type="entry name" value="QUINOPROTEIN ALCOHOL DEHYDROGENASE (CYTOCHROME C)"/>
    <property type="match status" value="1"/>
</dbReference>
<dbReference type="InterPro" id="IPR018391">
    <property type="entry name" value="PQQ_b-propeller_rpt"/>
</dbReference>
<evidence type="ECO:0000313" key="7">
    <source>
        <dbReference type="Proteomes" id="UP001454036"/>
    </source>
</evidence>
<evidence type="ECO:0000259" key="5">
    <source>
        <dbReference type="Pfam" id="PF13360"/>
    </source>
</evidence>
<feature type="domain" description="Pyrrolo-quinoline quinone repeat" evidence="5">
    <location>
        <begin position="72"/>
        <end position="195"/>
    </location>
</feature>
<evidence type="ECO:0000256" key="1">
    <source>
        <dbReference type="ARBA" id="ARBA00001931"/>
    </source>
</evidence>
<evidence type="ECO:0000313" key="6">
    <source>
        <dbReference type="EMBL" id="GAA0161992.1"/>
    </source>
</evidence>
<organism evidence="6 7">
    <name type="scientific">Lithospermum erythrorhizon</name>
    <name type="common">Purple gromwell</name>
    <name type="synonym">Lithospermum officinale var. erythrorhizon</name>
    <dbReference type="NCBI Taxonomy" id="34254"/>
    <lineage>
        <taxon>Eukaryota</taxon>
        <taxon>Viridiplantae</taxon>
        <taxon>Streptophyta</taxon>
        <taxon>Embryophyta</taxon>
        <taxon>Tracheophyta</taxon>
        <taxon>Spermatophyta</taxon>
        <taxon>Magnoliopsida</taxon>
        <taxon>eudicotyledons</taxon>
        <taxon>Gunneridae</taxon>
        <taxon>Pentapetalae</taxon>
        <taxon>asterids</taxon>
        <taxon>lamiids</taxon>
        <taxon>Boraginales</taxon>
        <taxon>Boraginaceae</taxon>
        <taxon>Boraginoideae</taxon>
        <taxon>Lithospermeae</taxon>
        <taxon>Lithospermum</taxon>
    </lineage>
</organism>
<accession>A0AAV3QD16</accession>
<dbReference type="SMART" id="SM00564">
    <property type="entry name" value="PQQ"/>
    <property type="match status" value="3"/>
</dbReference>
<dbReference type="AlphaFoldDB" id="A0AAV3QD16"/>
<dbReference type="InterPro" id="IPR002372">
    <property type="entry name" value="PQQ_rpt_dom"/>
</dbReference>
<sequence>MATAHSVNNHGYLFVFAIPLLLVVLENNAAAEWFNHGGDLTNRRNPVLEPLINPISTKNLRLRWKFVAGFDISATPSIVSGVIYFPSWNGNLYAVNAINGALIWKQNIGQLTGLPGTSTTVNVSVSRSTPTVDDDLLIVGIYGPAVVIALRRLTGKLVCLTKVDPGPLSLITASGTAYLGLVKLDIRTGAILWQTYTIPDNGGRVGGYSGAAIWGSSPPIDISRGLVYAGTGNLYLAPEDVLQCLRERNNQTKPSGPEQCFGPDIHFFSIFAFDIKSGKIVWSTRLEGYDVFYFVCLVPNNPDCPPGPNLDADFGEAPMLLSINPNGTKRDVVAVVQKSGFAWALDRDNGDIVWFKMPILEKSSGPPRIRATRHFQDQSLQPMEFSLQALASNGPVDAMDAKNGNILRSYNTGASVYGGASVSYGCVYIGHGYSIGLANFHPTGPVELQCLHFVFFEFW</sequence>
<dbReference type="SUPFAM" id="SSF50998">
    <property type="entry name" value="Quinoprotein alcohol dehydrogenase-like"/>
    <property type="match status" value="1"/>
</dbReference>
<comment type="cofactor">
    <cofactor evidence="1">
        <name>pyrroloquinoline quinone</name>
        <dbReference type="ChEBI" id="CHEBI:58442"/>
    </cofactor>
</comment>
<comment type="caution">
    <text evidence="6">The sequence shown here is derived from an EMBL/GenBank/DDBJ whole genome shotgun (WGS) entry which is preliminary data.</text>
</comment>
<protein>
    <recommendedName>
        <fullName evidence="5">Pyrrolo-quinoline quinone repeat domain-containing protein</fullName>
    </recommendedName>
</protein>
<keyword evidence="7" id="KW-1185">Reference proteome</keyword>
<dbReference type="GO" id="GO:0016491">
    <property type="term" value="F:oxidoreductase activity"/>
    <property type="evidence" value="ECO:0007669"/>
    <property type="project" value="UniProtKB-KW"/>
</dbReference>
<proteinExistence type="inferred from homology"/>
<name>A0AAV3QD16_LITER</name>
<dbReference type="PANTHER" id="PTHR32303:SF18">
    <property type="entry name" value="POLYVINYLALCOHOL DEHYDROGENASE-LIKE"/>
    <property type="match status" value="1"/>
</dbReference>
<evidence type="ECO:0000256" key="4">
    <source>
        <dbReference type="SAM" id="SignalP"/>
    </source>
</evidence>
<gene>
    <name evidence="6" type="ORF">LIER_18185</name>
</gene>
<dbReference type="Proteomes" id="UP001454036">
    <property type="component" value="Unassembled WGS sequence"/>
</dbReference>
<evidence type="ECO:0000256" key="2">
    <source>
        <dbReference type="ARBA" id="ARBA00008156"/>
    </source>
</evidence>
<dbReference type="InterPro" id="IPR011047">
    <property type="entry name" value="Quinoprotein_ADH-like_sf"/>
</dbReference>
<dbReference type="Pfam" id="PF13360">
    <property type="entry name" value="PQQ_2"/>
    <property type="match status" value="1"/>
</dbReference>